<dbReference type="SUPFAM" id="SSF82649">
    <property type="entry name" value="SufE/NifU"/>
    <property type="match status" value="1"/>
</dbReference>
<dbReference type="PATRIC" id="fig|1423757.3.peg.1410"/>
<dbReference type="EC" id="6.3.1.20" evidence="3"/>
<keyword evidence="6" id="KW-0067">ATP-binding</keyword>
<protein>
    <recommendedName>
        <fullName evidence="3">lipoate--protein ligase</fullName>
        <ecNumber evidence="3">6.3.1.20</ecNumber>
    </recommendedName>
</protein>
<evidence type="ECO:0000256" key="1">
    <source>
        <dbReference type="ARBA" id="ARBA00005085"/>
    </source>
</evidence>
<evidence type="ECO:0000256" key="7">
    <source>
        <dbReference type="ARBA" id="ARBA00048037"/>
    </source>
</evidence>
<dbReference type="RefSeq" id="WP_003557406.1">
    <property type="nucleotide sequence ID" value="NZ_AZDF01000003.1"/>
</dbReference>
<evidence type="ECO:0000313" key="9">
    <source>
        <dbReference type="EMBL" id="EEI24392.1"/>
    </source>
</evidence>
<comment type="caution">
    <text evidence="9">The sequence shown here is derived from an EMBL/GenBank/DDBJ whole genome shotgun (WGS) entry which is preliminary data.</text>
</comment>
<evidence type="ECO:0000256" key="2">
    <source>
        <dbReference type="ARBA" id="ARBA00005124"/>
    </source>
</evidence>
<keyword evidence="10" id="KW-1185">Reference proteome</keyword>
<dbReference type="EMBL" id="ACGP01000137">
    <property type="protein sequence ID" value="EEI24392.1"/>
    <property type="molecule type" value="Genomic_DNA"/>
</dbReference>
<gene>
    <name evidence="9" type="ORF">HMPREF0519_1474</name>
</gene>
<dbReference type="SMR" id="C0XJR3"/>
<dbReference type="UniPathway" id="UPA00537">
    <property type="reaction ID" value="UER00594"/>
</dbReference>
<comment type="catalytic activity">
    <reaction evidence="7">
        <text>L-lysyl-[lipoyl-carrier protein] + (R)-lipoate + ATP = N(6)-[(R)-lipoyl]-L-lysyl-[lipoyl-carrier protein] + AMP + diphosphate + H(+)</text>
        <dbReference type="Rhea" id="RHEA:49288"/>
        <dbReference type="Rhea" id="RHEA-COMP:10500"/>
        <dbReference type="Rhea" id="RHEA-COMP:10502"/>
        <dbReference type="ChEBI" id="CHEBI:15378"/>
        <dbReference type="ChEBI" id="CHEBI:29969"/>
        <dbReference type="ChEBI" id="CHEBI:30616"/>
        <dbReference type="ChEBI" id="CHEBI:33019"/>
        <dbReference type="ChEBI" id="CHEBI:83088"/>
        <dbReference type="ChEBI" id="CHEBI:83099"/>
        <dbReference type="ChEBI" id="CHEBI:456215"/>
        <dbReference type="EC" id="6.3.1.20"/>
    </reaction>
</comment>
<comment type="pathway">
    <text evidence="2">Protein modification; protein lipoylation via exogenous pathway; protein N(6)-(lipoyl)lysine from lipoate: step 1/2.</text>
</comment>
<evidence type="ECO:0000256" key="3">
    <source>
        <dbReference type="ARBA" id="ARBA00012367"/>
    </source>
</evidence>
<sequence length="76" mass="8354">MAQISYTLSNHQLKGIRLSGDLFSNLDRDSFESALIGTVFDQKTISEIITNQLDTAPIMGISADQLTSMLFSSELN</sequence>
<evidence type="ECO:0000313" key="10">
    <source>
        <dbReference type="Proteomes" id="UP000003752"/>
    </source>
</evidence>
<dbReference type="Gene3D" id="3.30.390.50">
    <property type="entry name" value="CO dehydrogenase flavoprotein, C-terminal domain"/>
    <property type="match status" value="1"/>
</dbReference>
<dbReference type="InterPro" id="IPR019491">
    <property type="entry name" value="Lipoate_protein_ligase_C"/>
</dbReference>
<dbReference type="HOGENOM" id="CLU_2649841_0_0_9"/>
<dbReference type="GO" id="GO:0016979">
    <property type="term" value="F:lipoate-protein ligase activity"/>
    <property type="evidence" value="ECO:0007669"/>
    <property type="project" value="UniProtKB-EC"/>
</dbReference>
<reference evidence="9 10" key="1">
    <citation type="submission" date="2009-01" db="EMBL/GenBank/DDBJ databases">
        <authorList>
            <person name="Qin X."/>
            <person name="Bachman B."/>
            <person name="Battles P."/>
            <person name="Bell A."/>
            <person name="Bess C."/>
            <person name="Bickham C."/>
            <person name="Chaboub L."/>
            <person name="Chen D."/>
            <person name="Coyle M."/>
            <person name="Deiros D.R."/>
            <person name="Dinh H."/>
            <person name="Forbes L."/>
            <person name="Fowler G."/>
            <person name="Francisco L."/>
            <person name="Fu Q."/>
            <person name="Gubbala S."/>
            <person name="Hale W."/>
            <person name="Han Y."/>
            <person name="Hemphill L."/>
            <person name="Highlander S.K."/>
            <person name="Hirani K."/>
            <person name="Hogues M."/>
            <person name="Jackson L."/>
            <person name="Jakkamsetti A."/>
            <person name="Javaid M."/>
            <person name="Jiang H."/>
            <person name="Korchina V."/>
            <person name="Kovar C."/>
            <person name="Lara F."/>
            <person name="Lee S."/>
            <person name="Mata R."/>
            <person name="Mathew T."/>
            <person name="Moen C."/>
            <person name="Morales K."/>
            <person name="Munidasa M."/>
            <person name="Nazareth L."/>
            <person name="Ngo R."/>
            <person name="Nguyen L."/>
            <person name="Okwuonu G."/>
            <person name="Ongeri F."/>
            <person name="Patil S."/>
            <person name="Petrosino J."/>
            <person name="Pham C."/>
            <person name="Pham P."/>
            <person name="Pu L.-L."/>
            <person name="Puazo M."/>
            <person name="Raj R."/>
            <person name="Reid J."/>
            <person name="Rouhana J."/>
            <person name="Saada N."/>
            <person name="Shang Y."/>
            <person name="Simmons D."/>
            <person name="Thornton R."/>
            <person name="Warren J."/>
            <person name="Weissenberger G."/>
            <person name="Zhang J."/>
            <person name="Zhang L."/>
            <person name="Zhou C."/>
            <person name="Zhu D."/>
            <person name="Muzny D."/>
            <person name="Worley K."/>
            <person name="Gibbs R."/>
        </authorList>
    </citation>
    <scope>NUCLEOTIDE SEQUENCE [LARGE SCALE GENOMIC DNA]</scope>
    <source>
        <strain evidence="10">ATCC 8290 / DSM 20176 / CCUG 30140 / JCM 1155 / KCTC 3500 / NBRC 15886 / NCIMB 8040 / NRRL B-1843 / 9</strain>
    </source>
</reference>
<evidence type="ECO:0000256" key="4">
    <source>
        <dbReference type="ARBA" id="ARBA00022598"/>
    </source>
</evidence>
<evidence type="ECO:0000259" key="8">
    <source>
        <dbReference type="Pfam" id="PF10437"/>
    </source>
</evidence>
<dbReference type="Proteomes" id="UP000003752">
    <property type="component" value="Unassembled WGS sequence"/>
</dbReference>
<evidence type="ECO:0000256" key="6">
    <source>
        <dbReference type="ARBA" id="ARBA00022840"/>
    </source>
</evidence>
<proteinExistence type="predicted"/>
<dbReference type="GO" id="GO:0005524">
    <property type="term" value="F:ATP binding"/>
    <property type="evidence" value="ECO:0007669"/>
    <property type="project" value="UniProtKB-KW"/>
</dbReference>
<organism evidence="9 10">
    <name type="scientific">Lentilactobacillus hilgardii (strain ATCC 8290 / DSM 20176 / CCUG 30140 / JCM 1155 / KCTC 3500 / NBRC 15886 / NCIMB 8040 / NRRL B-1843 / 9)</name>
    <dbReference type="NCBI Taxonomy" id="1423757"/>
    <lineage>
        <taxon>Bacteria</taxon>
        <taxon>Bacillati</taxon>
        <taxon>Bacillota</taxon>
        <taxon>Bacilli</taxon>
        <taxon>Lactobacillales</taxon>
        <taxon>Lactobacillaceae</taxon>
        <taxon>Lentilactobacillus</taxon>
    </lineage>
</organism>
<dbReference type="AlphaFoldDB" id="C0XJR3"/>
<name>C0XJR3_LENH9</name>
<feature type="domain" description="Lipoate protein ligase C-terminal" evidence="8">
    <location>
        <begin position="3"/>
        <end position="70"/>
    </location>
</feature>
<accession>C0XJR3</accession>
<evidence type="ECO:0000256" key="5">
    <source>
        <dbReference type="ARBA" id="ARBA00022741"/>
    </source>
</evidence>
<keyword evidence="4" id="KW-0436">Ligase</keyword>
<dbReference type="Pfam" id="PF10437">
    <property type="entry name" value="Lip_prot_lig_C"/>
    <property type="match status" value="1"/>
</dbReference>
<keyword evidence="5" id="KW-0547">Nucleotide-binding</keyword>
<dbReference type="GO" id="GO:0009249">
    <property type="term" value="P:protein lipoylation"/>
    <property type="evidence" value="ECO:0007669"/>
    <property type="project" value="UniProtKB-ARBA"/>
</dbReference>
<comment type="pathway">
    <text evidence="1">Protein modification; protein lipoylation via exogenous pathway; protein N(6)-(lipoyl)lysine from lipoate: step 2/2.</text>
</comment>